<dbReference type="Pfam" id="PF22868">
    <property type="entry name" value="YmiA-like"/>
    <property type="match status" value="1"/>
</dbReference>
<feature type="region of interest" description="Disordered" evidence="1">
    <location>
        <begin position="1"/>
        <end position="21"/>
    </location>
</feature>
<feature type="transmembrane region" description="Helical" evidence="2">
    <location>
        <begin position="29"/>
        <end position="52"/>
    </location>
</feature>
<keyword evidence="2" id="KW-0472">Membrane</keyword>
<dbReference type="NCBIfam" id="NF000536">
    <property type="entry name" value="YmiA"/>
    <property type="match status" value="1"/>
</dbReference>
<protein>
    <submittedName>
        <fullName evidence="3">YmiA family putative membrane protein</fullName>
    </submittedName>
</protein>
<dbReference type="AlphaFoldDB" id="A0A3A5K0T4"/>
<comment type="caution">
    <text evidence="3">The sequence shown here is derived from an EMBL/GenBank/DDBJ whole genome shotgun (WGS) entry which is preliminary data.</text>
</comment>
<dbReference type="InterPro" id="IPR047744">
    <property type="entry name" value="YmiA_put-like"/>
</dbReference>
<accession>A0A3A5K0T4</accession>
<evidence type="ECO:0000313" key="4">
    <source>
        <dbReference type="Proteomes" id="UP000276295"/>
    </source>
</evidence>
<dbReference type="EMBL" id="QZWH01000001">
    <property type="protein sequence ID" value="RJT28015.1"/>
    <property type="molecule type" value="Genomic_DNA"/>
</dbReference>
<proteinExistence type="predicted"/>
<evidence type="ECO:0000256" key="1">
    <source>
        <dbReference type="SAM" id="MobiDB-lite"/>
    </source>
</evidence>
<dbReference type="OrthoDB" id="6540960at2"/>
<dbReference type="Proteomes" id="UP000276295">
    <property type="component" value="Unassembled WGS sequence"/>
</dbReference>
<organism evidence="3 4">
    <name type="scientific">Buttiauxella izardii</name>
    <dbReference type="NCBI Taxonomy" id="82991"/>
    <lineage>
        <taxon>Bacteria</taxon>
        <taxon>Pseudomonadati</taxon>
        <taxon>Pseudomonadota</taxon>
        <taxon>Gammaproteobacteria</taxon>
        <taxon>Enterobacterales</taxon>
        <taxon>Enterobacteriaceae</taxon>
        <taxon>Buttiauxella</taxon>
    </lineage>
</organism>
<keyword evidence="4" id="KW-1185">Reference proteome</keyword>
<keyword evidence="2" id="KW-0812">Transmembrane</keyword>
<evidence type="ECO:0000313" key="3">
    <source>
        <dbReference type="EMBL" id="RJT28015.1"/>
    </source>
</evidence>
<reference evidence="3 4" key="1">
    <citation type="submission" date="2018-09" db="EMBL/GenBank/DDBJ databases">
        <title>Draft genome sequence of Buttiauxella izardii CCUG 35510T.</title>
        <authorList>
            <person name="Salva-Serra F."/>
            <person name="Marathe N."/>
            <person name="Moore E."/>
            <person name="Stadler-Svensson L."/>
            <person name="Engstrom-Jakobsson H."/>
        </authorList>
    </citation>
    <scope>NUCLEOTIDE SEQUENCE [LARGE SCALE GENOMIC DNA]</scope>
    <source>
        <strain evidence="3 4">CCUG 35510</strain>
    </source>
</reference>
<keyword evidence="2" id="KW-1133">Transmembrane helix</keyword>
<sequence>MISGADCMRLAMPSGSEEPQTETGLKRKAWMAVFLVSGLFWLVVAVAAWHFWG</sequence>
<name>A0A3A5K0T4_9ENTR</name>
<gene>
    <name evidence="3" type="ORF">D6029_00690</name>
</gene>
<evidence type="ECO:0000256" key="2">
    <source>
        <dbReference type="SAM" id="Phobius"/>
    </source>
</evidence>